<evidence type="ECO:0000313" key="7">
    <source>
        <dbReference type="Proteomes" id="UP001429984"/>
    </source>
</evidence>
<dbReference type="RefSeq" id="WP_194930285.1">
    <property type="nucleotide sequence ID" value="NZ_JADLZT010000003.1"/>
</dbReference>
<feature type="chain" id="PRO_5047013971" evidence="5">
    <location>
        <begin position="24"/>
        <end position="664"/>
    </location>
</feature>
<dbReference type="EMBL" id="JADLZT010000003">
    <property type="protein sequence ID" value="MBF6023695.1"/>
    <property type="molecule type" value="Genomic_DNA"/>
</dbReference>
<gene>
    <name evidence="6" type="ORF">IU514_06615</name>
</gene>
<protein>
    <submittedName>
        <fullName evidence="6">M2 family metallopeptidase</fullName>
    </submittedName>
</protein>
<dbReference type="SUPFAM" id="SSF55486">
    <property type="entry name" value="Metalloproteases ('zincins'), catalytic domain"/>
    <property type="match status" value="1"/>
</dbReference>
<dbReference type="InterPro" id="IPR001548">
    <property type="entry name" value="Peptidase_M2"/>
</dbReference>
<evidence type="ECO:0000256" key="1">
    <source>
        <dbReference type="ARBA" id="ARBA00022729"/>
    </source>
</evidence>
<dbReference type="PROSITE" id="PS52011">
    <property type="entry name" value="PEPTIDASE_M2"/>
    <property type="match status" value="1"/>
</dbReference>
<sequence length="664" mass="74369">MNHRHLLLSLAVATSLLSLSACKKEPTPATGTAGTQAPSGETADQFVARVNEEYRKAFPEMTAAQWLSSTYINDDSQLIAAKANERSLAQLNAWIEQAKQYEGKEMSPQTARAIQLLKLMTAMPAPKDPAKLTELTQIATRMEGMYGAGSYCTGNGDAKKCRQLGDLEDVLRHNRDYDAQLDAWQGWHTISQPMRKDYTRFVELVNEGAHEMGFADTGEMWRSGYDMTPAEISAETDRLWGQVKPLYEQLHCYARTKLETKYGADKGHVAGNMLPAHLMGNMWQQDWGNLWDMLQPYQNAGSLDITGALEAQYQQDLAAELTKHPGERSSSQISQIEHDAQLAVAKQMTERAQDFYMSLGMQKLPESYWTKTQFIKPRDRDVVCHASAWDMNMAGDVRTKMCIKPNEEDFTTIYHELGHIYYDLAYNKQPPLFQNGAHDGFHEAIGDTIVLAMTPKYLQSIGLVGEQQQSKEALINAQMRMALAKVSFLPFGLMIDRWRWGVFDGSIKPGDYNKAWWELKAKYQGVAPVAARGEEFFDAGAKYHVPGNTPYTRYFLSHVLQFQFYKALCDSAGYKGPLYECSFYGNKAAGAKFQAMLDKGASQPWQKTLKELTGGEKMDASAVLEYFAPLQEWLKQQNEGQTCGWQASGATAAAPAKPEAPKKG</sequence>
<dbReference type="PROSITE" id="PS51257">
    <property type="entry name" value="PROKAR_LIPOPROTEIN"/>
    <property type="match status" value="1"/>
</dbReference>
<evidence type="ECO:0000256" key="3">
    <source>
        <dbReference type="ARBA" id="ARBA00023180"/>
    </source>
</evidence>
<dbReference type="PANTHER" id="PTHR10514:SF27">
    <property type="entry name" value="ANGIOTENSIN-CONVERTING ENZYME"/>
    <property type="match status" value="1"/>
</dbReference>
<keyword evidence="2" id="KW-1015">Disulfide bond</keyword>
<evidence type="ECO:0000256" key="2">
    <source>
        <dbReference type="ARBA" id="ARBA00023157"/>
    </source>
</evidence>
<evidence type="ECO:0000313" key="6">
    <source>
        <dbReference type="EMBL" id="MBF6023695.1"/>
    </source>
</evidence>
<name>A0ABS0B4S5_9GAMM</name>
<keyword evidence="1 5" id="KW-0732">Signal</keyword>
<accession>A0ABS0B4S5</accession>
<evidence type="ECO:0000256" key="5">
    <source>
        <dbReference type="SAM" id="SignalP"/>
    </source>
</evidence>
<dbReference type="CDD" id="cd06461">
    <property type="entry name" value="M2_ACE"/>
    <property type="match status" value="1"/>
</dbReference>
<comment type="caution">
    <text evidence="6">The sequence shown here is derived from an EMBL/GenBank/DDBJ whole genome shotgun (WGS) entry which is preliminary data.</text>
</comment>
<dbReference type="Gene3D" id="1.10.1370.30">
    <property type="match status" value="2"/>
</dbReference>
<evidence type="ECO:0000256" key="4">
    <source>
        <dbReference type="SAM" id="MobiDB-lite"/>
    </source>
</evidence>
<keyword evidence="7" id="KW-1185">Reference proteome</keyword>
<dbReference type="Pfam" id="PF01401">
    <property type="entry name" value="Peptidase_M2"/>
    <property type="match status" value="1"/>
</dbReference>
<feature type="signal peptide" evidence="5">
    <location>
        <begin position="1"/>
        <end position="23"/>
    </location>
</feature>
<keyword evidence="3" id="KW-0325">Glycoprotein</keyword>
<organism evidence="6 7">
    <name type="scientific">Lysobacter niastensis</name>
    <dbReference type="NCBI Taxonomy" id="380629"/>
    <lineage>
        <taxon>Bacteria</taxon>
        <taxon>Pseudomonadati</taxon>
        <taxon>Pseudomonadota</taxon>
        <taxon>Gammaproteobacteria</taxon>
        <taxon>Lysobacterales</taxon>
        <taxon>Lysobacteraceae</taxon>
        <taxon>Lysobacter</taxon>
    </lineage>
</organism>
<feature type="region of interest" description="Disordered" evidence="4">
    <location>
        <begin position="645"/>
        <end position="664"/>
    </location>
</feature>
<dbReference type="PANTHER" id="PTHR10514">
    <property type="entry name" value="ANGIOTENSIN-CONVERTING ENZYME"/>
    <property type="match status" value="1"/>
</dbReference>
<proteinExistence type="predicted"/>
<dbReference type="Proteomes" id="UP001429984">
    <property type="component" value="Unassembled WGS sequence"/>
</dbReference>
<reference evidence="6 7" key="1">
    <citation type="submission" date="2020-11" db="EMBL/GenBank/DDBJ databases">
        <title>Draft Genome Sequence and Secondary Metabolite Biosynthetic Potential of the Lysobacter niastensis Type strain DSM 18481.</title>
        <authorList>
            <person name="Turrini P."/>
            <person name="Artuso I."/>
            <person name="Tescari M."/>
            <person name="Lugli G.A."/>
            <person name="Frangipani E."/>
            <person name="Ventura M."/>
            <person name="Visca P."/>
        </authorList>
    </citation>
    <scope>NUCLEOTIDE SEQUENCE [LARGE SCALE GENOMIC DNA]</scope>
    <source>
        <strain evidence="6 7">DSM 18481</strain>
    </source>
</reference>